<feature type="domain" description="Glycan binding protein Y3-like" evidence="1">
    <location>
        <begin position="21"/>
        <end position="112"/>
    </location>
</feature>
<organism evidence="2 3">
    <name type="scientific">Mycena alexandri</name>
    <dbReference type="NCBI Taxonomy" id="1745969"/>
    <lineage>
        <taxon>Eukaryota</taxon>
        <taxon>Fungi</taxon>
        <taxon>Dikarya</taxon>
        <taxon>Basidiomycota</taxon>
        <taxon>Agaricomycotina</taxon>
        <taxon>Agaricomycetes</taxon>
        <taxon>Agaricomycetidae</taxon>
        <taxon>Agaricales</taxon>
        <taxon>Marasmiineae</taxon>
        <taxon>Mycenaceae</taxon>
        <taxon>Mycena</taxon>
    </lineage>
</organism>
<evidence type="ECO:0000259" key="1">
    <source>
        <dbReference type="Pfam" id="PF22803"/>
    </source>
</evidence>
<evidence type="ECO:0000313" key="3">
    <source>
        <dbReference type="Proteomes" id="UP001218188"/>
    </source>
</evidence>
<reference evidence="2" key="1">
    <citation type="submission" date="2023-03" db="EMBL/GenBank/DDBJ databases">
        <title>Massive genome expansion in bonnet fungi (Mycena s.s.) driven by repeated elements and novel gene families across ecological guilds.</title>
        <authorList>
            <consortium name="Lawrence Berkeley National Laboratory"/>
            <person name="Harder C.B."/>
            <person name="Miyauchi S."/>
            <person name="Viragh M."/>
            <person name="Kuo A."/>
            <person name="Thoen E."/>
            <person name="Andreopoulos B."/>
            <person name="Lu D."/>
            <person name="Skrede I."/>
            <person name="Drula E."/>
            <person name="Henrissat B."/>
            <person name="Morin E."/>
            <person name="Kohler A."/>
            <person name="Barry K."/>
            <person name="LaButti K."/>
            <person name="Morin E."/>
            <person name="Salamov A."/>
            <person name="Lipzen A."/>
            <person name="Mereny Z."/>
            <person name="Hegedus B."/>
            <person name="Baldrian P."/>
            <person name="Stursova M."/>
            <person name="Weitz H."/>
            <person name="Taylor A."/>
            <person name="Grigoriev I.V."/>
            <person name="Nagy L.G."/>
            <person name="Martin F."/>
            <person name="Kauserud H."/>
        </authorList>
    </citation>
    <scope>NUCLEOTIDE SEQUENCE</scope>
    <source>
        <strain evidence="2">CBHHK200</strain>
    </source>
</reference>
<dbReference type="Proteomes" id="UP001218188">
    <property type="component" value="Unassembled WGS sequence"/>
</dbReference>
<evidence type="ECO:0000313" key="2">
    <source>
        <dbReference type="EMBL" id="KAJ7044636.1"/>
    </source>
</evidence>
<proteinExistence type="predicted"/>
<protein>
    <recommendedName>
        <fullName evidence="1">Glycan binding protein Y3-like domain-containing protein</fullName>
    </recommendedName>
</protein>
<sequence length="215" mass="23292">MKATCGHITSFCSGLVGPEEDCSRLIPGFCESAANNLLPPGQWIETCAEETSPGGGTGDSRFSCHIYAENMAATAQIPSVQLCEEVLLTINNTCQKTNGGQAQAMGDSFVYNYYYDPGGFKIQAALKGSEHSVFPRFRWKPLLSNFPRLNSGQRRWLQDHDHNANVDYELALHSQLQTTTLPLRNFWTSGTLGGSPKWEFDPITPIKGGGGGGGG</sequence>
<dbReference type="InterPro" id="IPR054443">
    <property type="entry name" value="Y3-like_dom"/>
</dbReference>
<name>A0AAD6TFX7_9AGAR</name>
<dbReference type="Pfam" id="PF22803">
    <property type="entry name" value="GBD_Y3"/>
    <property type="match status" value="1"/>
</dbReference>
<comment type="caution">
    <text evidence="2">The sequence shown here is derived from an EMBL/GenBank/DDBJ whole genome shotgun (WGS) entry which is preliminary data.</text>
</comment>
<gene>
    <name evidence="2" type="ORF">C8F04DRAFT_1350902</name>
</gene>
<dbReference type="AlphaFoldDB" id="A0AAD6TFX7"/>
<accession>A0AAD6TFX7</accession>
<dbReference type="EMBL" id="JARJCM010000006">
    <property type="protein sequence ID" value="KAJ7044636.1"/>
    <property type="molecule type" value="Genomic_DNA"/>
</dbReference>
<keyword evidence="3" id="KW-1185">Reference proteome</keyword>